<accession>E4XYF8</accession>
<name>E4XYF8_OIKDI</name>
<gene>
    <name evidence="1" type="ORF">GSOID_T00009736001</name>
</gene>
<proteinExistence type="predicted"/>
<keyword evidence="2" id="KW-1185">Reference proteome</keyword>
<protein>
    <submittedName>
        <fullName evidence="1">Uncharacterized protein</fullName>
    </submittedName>
</protein>
<reference evidence="1" key="1">
    <citation type="journal article" date="2010" name="Science">
        <title>Plasticity of animal genome architecture unmasked by rapid evolution of a pelagic tunicate.</title>
        <authorList>
            <person name="Denoeud F."/>
            <person name="Henriet S."/>
            <person name="Mungpakdee S."/>
            <person name="Aury J.M."/>
            <person name="Da Silva C."/>
            <person name="Brinkmann H."/>
            <person name="Mikhaleva J."/>
            <person name="Olsen L.C."/>
            <person name="Jubin C."/>
            <person name="Canestro C."/>
            <person name="Bouquet J.M."/>
            <person name="Danks G."/>
            <person name="Poulain J."/>
            <person name="Campsteijn C."/>
            <person name="Adamski M."/>
            <person name="Cross I."/>
            <person name="Yadetie F."/>
            <person name="Muffato M."/>
            <person name="Louis A."/>
            <person name="Butcher S."/>
            <person name="Tsagkogeorga G."/>
            <person name="Konrad A."/>
            <person name="Singh S."/>
            <person name="Jensen M.F."/>
            <person name="Cong E.H."/>
            <person name="Eikeseth-Otteraa H."/>
            <person name="Noel B."/>
            <person name="Anthouard V."/>
            <person name="Porcel B.M."/>
            <person name="Kachouri-Lafond R."/>
            <person name="Nishino A."/>
            <person name="Ugolini M."/>
            <person name="Chourrout P."/>
            <person name="Nishida H."/>
            <person name="Aasland R."/>
            <person name="Huzurbazar S."/>
            <person name="Westhof E."/>
            <person name="Delsuc F."/>
            <person name="Lehrach H."/>
            <person name="Reinhardt R."/>
            <person name="Weissenbach J."/>
            <person name="Roy S.W."/>
            <person name="Artiguenave F."/>
            <person name="Postlethwait J.H."/>
            <person name="Manak J.R."/>
            <person name="Thompson E.M."/>
            <person name="Jaillon O."/>
            <person name="Du Pasquier L."/>
            <person name="Boudinot P."/>
            <person name="Liberles D.A."/>
            <person name="Volff J.N."/>
            <person name="Philippe H."/>
            <person name="Lenhard B."/>
            <person name="Roest Crollius H."/>
            <person name="Wincker P."/>
            <person name="Chourrout D."/>
        </authorList>
    </citation>
    <scope>NUCLEOTIDE SEQUENCE [LARGE SCALE GENOMIC DNA]</scope>
</reference>
<dbReference type="InParanoid" id="E4XYF8"/>
<dbReference type="EMBL" id="FN653326">
    <property type="protein sequence ID" value="CBY14680.1"/>
    <property type="molecule type" value="Genomic_DNA"/>
</dbReference>
<sequence length="88" mass="9962">MKIIIEIFILSRDNKVDNILCVSALELLLLPKQARKVAHRHFAEVPLKHFIILAERAAECSCTCRTRIVAVSDTGIEKKLSLLIFVSF</sequence>
<evidence type="ECO:0000313" key="2">
    <source>
        <dbReference type="Proteomes" id="UP000001307"/>
    </source>
</evidence>
<evidence type="ECO:0000313" key="1">
    <source>
        <dbReference type="EMBL" id="CBY14680.1"/>
    </source>
</evidence>
<organism evidence="1">
    <name type="scientific">Oikopleura dioica</name>
    <name type="common">Tunicate</name>
    <dbReference type="NCBI Taxonomy" id="34765"/>
    <lineage>
        <taxon>Eukaryota</taxon>
        <taxon>Metazoa</taxon>
        <taxon>Chordata</taxon>
        <taxon>Tunicata</taxon>
        <taxon>Appendicularia</taxon>
        <taxon>Copelata</taxon>
        <taxon>Oikopleuridae</taxon>
        <taxon>Oikopleura</taxon>
    </lineage>
</organism>
<dbReference type="AlphaFoldDB" id="E4XYF8"/>
<dbReference type="Proteomes" id="UP000001307">
    <property type="component" value="Unassembled WGS sequence"/>
</dbReference>